<keyword evidence="7" id="KW-1185">Reference proteome</keyword>
<accession>A0A317SQZ7</accession>
<dbReference type="Pfam" id="PF02535">
    <property type="entry name" value="Zip"/>
    <property type="match status" value="1"/>
</dbReference>
<dbReference type="AlphaFoldDB" id="A0A317SQZ7"/>
<evidence type="ECO:0000256" key="3">
    <source>
        <dbReference type="ARBA" id="ARBA00022989"/>
    </source>
</evidence>
<dbReference type="GO" id="GO:0005385">
    <property type="term" value="F:zinc ion transmembrane transporter activity"/>
    <property type="evidence" value="ECO:0007669"/>
    <property type="project" value="TreeGrafter"/>
</dbReference>
<gene>
    <name evidence="6" type="ORF">C7212DRAFT_279177</name>
</gene>
<evidence type="ECO:0000256" key="5">
    <source>
        <dbReference type="SAM" id="Phobius"/>
    </source>
</evidence>
<evidence type="ECO:0000313" key="7">
    <source>
        <dbReference type="Proteomes" id="UP000246991"/>
    </source>
</evidence>
<proteinExistence type="predicted"/>
<feature type="transmembrane region" description="Helical" evidence="5">
    <location>
        <begin position="143"/>
        <end position="166"/>
    </location>
</feature>
<evidence type="ECO:0000313" key="6">
    <source>
        <dbReference type="EMBL" id="PWW76872.1"/>
    </source>
</evidence>
<evidence type="ECO:0000256" key="1">
    <source>
        <dbReference type="ARBA" id="ARBA00004141"/>
    </source>
</evidence>
<keyword evidence="3 5" id="KW-1133">Transmembrane helix</keyword>
<organism evidence="6 7">
    <name type="scientific">Tuber magnatum</name>
    <name type="common">white Piedmont truffle</name>
    <dbReference type="NCBI Taxonomy" id="42249"/>
    <lineage>
        <taxon>Eukaryota</taxon>
        <taxon>Fungi</taxon>
        <taxon>Dikarya</taxon>
        <taxon>Ascomycota</taxon>
        <taxon>Pezizomycotina</taxon>
        <taxon>Pezizomycetes</taxon>
        <taxon>Pezizales</taxon>
        <taxon>Tuberaceae</taxon>
        <taxon>Tuber</taxon>
    </lineage>
</organism>
<feature type="transmembrane region" description="Helical" evidence="5">
    <location>
        <begin position="178"/>
        <end position="199"/>
    </location>
</feature>
<dbReference type="PANTHER" id="PTHR11040:SF44">
    <property type="entry name" value="PROTEIN ZNTC-RELATED"/>
    <property type="match status" value="1"/>
</dbReference>
<dbReference type="InterPro" id="IPR003689">
    <property type="entry name" value="ZIP"/>
</dbReference>
<dbReference type="STRING" id="42249.A0A317SQZ7"/>
<feature type="non-terminal residue" evidence="6">
    <location>
        <position position="305"/>
    </location>
</feature>
<feature type="transmembrane region" description="Helical" evidence="5">
    <location>
        <begin position="219"/>
        <end position="239"/>
    </location>
</feature>
<dbReference type="PANTHER" id="PTHR11040">
    <property type="entry name" value="ZINC/IRON TRANSPORTER"/>
    <property type="match status" value="1"/>
</dbReference>
<dbReference type="OrthoDB" id="448280at2759"/>
<protein>
    <submittedName>
        <fullName evidence="6">Zip-domain-containing protein</fullName>
    </submittedName>
</protein>
<dbReference type="EMBL" id="PYWC01000029">
    <property type="protein sequence ID" value="PWW76872.1"/>
    <property type="molecule type" value="Genomic_DNA"/>
</dbReference>
<evidence type="ECO:0000256" key="2">
    <source>
        <dbReference type="ARBA" id="ARBA00022692"/>
    </source>
</evidence>
<comment type="caution">
    <text evidence="6">The sequence shown here is derived from an EMBL/GenBank/DDBJ whole genome shotgun (WGS) entry which is preliminary data.</text>
</comment>
<comment type="subcellular location">
    <subcellularLocation>
        <location evidence="1">Membrane</location>
        <topology evidence="1">Multi-pass membrane protein</topology>
    </subcellularLocation>
</comment>
<sequence>MDPWSLGWQAVLSVTAFSRFPVLSPLHLGLVLNKSDGLSRYCTPQYSIPIVPVTTVSAGASLPGSYPDCHTHGEETFCVGPDGGDFLIKALSTNDTKLGEHGDKHEGEEIKENCHFHAGVEHCTGGSSTSSLSCARGQRDYNIPLRIGATFTILVTSSIAVFGPIFLKQFTKLSTISISFTIIKQFGTGVIIATAYVHLLTHAQLLLGSDCVGDLDYESTATGIAMAGAFLSFLLEYLGARFIARRRGRNPSGTNPATSVMDPKDSERVVAATPAGHAHGGATSNGKEDKLSVAVMEMGIIFHSI</sequence>
<dbReference type="GO" id="GO:0005886">
    <property type="term" value="C:plasma membrane"/>
    <property type="evidence" value="ECO:0007669"/>
    <property type="project" value="TreeGrafter"/>
</dbReference>
<evidence type="ECO:0000256" key="4">
    <source>
        <dbReference type="ARBA" id="ARBA00023136"/>
    </source>
</evidence>
<dbReference type="Proteomes" id="UP000246991">
    <property type="component" value="Unassembled WGS sequence"/>
</dbReference>
<keyword evidence="4 5" id="KW-0472">Membrane</keyword>
<reference evidence="6 7" key="1">
    <citation type="submission" date="2018-03" db="EMBL/GenBank/DDBJ databases">
        <title>Genomes of Pezizomycetes fungi and the evolution of truffles.</title>
        <authorList>
            <person name="Murat C."/>
            <person name="Payen T."/>
            <person name="Noel B."/>
            <person name="Kuo A."/>
            <person name="Martin F.M."/>
        </authorList>
    </citation>
    <scope>NUCLEOTIDE SEQUENCE [LARGE SCALE GENOMIC DNA]</scope>
    <source>
        <strain evidence="6">091103-1</strain>
    </source>
</reference>
<name>A0A317SQZ7_9PEZI</name>
<keyword evidence="2 5" id="KW-0812">Transmembrane</keyword>